<name>A0A0A8E425_9GAMM</name>
<evidence type="ECO:0000313" key="4">
    <source>
        <dbReference type="Proteomes" id="UP000031104"/>
    </source>
</evidence>
<dbReference type="PROSITE" id="PS51724">
    <property type="entry name" value="SPOR"/>
    <property type="match status" value="1"/>
</dbReference>
<dbReference type="AlphaFoldDB" id="A0A0A8E425"/>
<evidence type="ECO:0000259" key="2">
    <source>
        <dbReference type="PROSITE" id="PS51724"/>
    </source>
</evidence>
<reference evidence="3 4" key="1">
    <citation type="submission" date="2014-12" db="EMBL/GenBank/DDBJ databases">
        <title>Complete genome sequence of Francisella guanzhouensis strain 08HL01032 isolated from air-conditioning system in China.</title>
        <authorList>
            <person name="Svensson D."/>
            <person name="Ohrman C."/>
            <person name="Backman S."/>
            <person name="Karlsson E."/>
            <person name="Nilsson E."/>
            <person name="Bystrom M."/>
            <person name="Larkeryd A."/>
            <person name="Stenberg P."/>
            <person name="Scholtz H.C."/>
            <person name="Forsman M."/>
            <person name="Sjodin A."/>
        </authorList>
    </citation>
    <scope>NUCLEOTIDE SEQUENCE [LARGE SCALE GENOMIC DNA]</scope>
    <source>
        <strain evidence="3 4">08HL01032</strain>
    </source>
</reference>
<dbReference type="SUPFAM" id="SSF110997">
    <property type="entry name" value="Sporulation related repeat"/>
    <property type="match status" value="1"/>
</dbReference>
<feature type="region of interest" description="Disordered" evidence="1">
    <location>
        <begin position="1"/>
        <end position="24"/>
    </location>
</feature>
<evidence type="ECO:0000313" key="3">
    <source>
        <dbReference type="EMBL" id="AJC48689.1"/>
    </source>
</evidence>
<dbReference type="Pfam" id="PF05036">
    <property type="entry name" value="SPOR"/>
    <property type="match status" value="1"/>
</dbReference>
<gene>
    <name evidence="3" type="ORF">SD28_03030</name>
</gene>
<dbReference type="Proteomes" id="UP000031104">
    <property type="component" value="Chromosome"/>
</dbReference>
<dbReference type="GO" id="GO:0051301">
    <property type="term" value="P:cell division"/>
    <property type="evidence" value="ECO:0007669"/>
    <property type="project" value="UniProtKB-KW"/>
</dbReference>
<dbReference type="Gene3D" id="3.30.70.1070">
    <property type="entry name" value="Sporulation related repeat"/>
    <property type="match status" value="1"/>
</dbReference>
<evidence type="ECO:0000256" key="1">
    <source>
        <dbReference type="SAM" id="MobiDB-lite"/>
    </source>
</evidence>
<feature type="compositionally biased region" description="Basic and acidic residues" evidence="1">
    <location>
        <begin position="75"/>
        <end position="87"/>
    </location>
</feature>
<feature type="region of interest" description="Disordered" evidence="1">
    <location>
        <begin position="201"/>
        <end position="220"/>
    </location>
</feature>
<dbReference type="InterPro" id="IPR036680">
    <property type="entry name" value="SPOR-like_sf"/>
</dbReference>
<keyword evidence="3" id="KW-0132">Cell division</keyword>
<feature type="region of interest" description="Disordered" evidence="1">
    <location>
        <begin position="58"/>
        <end position="90"/>
    </location>
</feature>
<accession>A0A0A8E425</accession>
<dbReference type="HOGENOM" id="CLU_1178829_0_0_6"/>
<proteinExistence type="predicted"/>
<dbReference type="RefSeq" id="WP_039123975.1">
    <property type="nucleotide sequence ID" value="NZ_CP010427.1"/>
</dbReference>
<dbReference type="OrthoDB" id="8558195at2"/>
<dbReference type="STRING" id="594679.SD28_03030"/>
<feature type="domain" description="SPOR" evidence="2">
    <location>
        <begin position="122"/>
        <end position="200"/>
    </location>
</feature>
<protein>
    <submittedName>
        <fullName evidence="3">Cell division protein</fullName>
    </submittedName>
</protein>
<dbReference type="GO" id="GO:0042834">
    <property type="term" value="F:peptidoglycan binding"/>
    <property type="evidence" value="ECO:0007669"/>
    <property type="project" value="InterPro"/>
</dbReference>
<sequence>MKDLSRLNIPQKPKDSLGQTQKPITSNTRRKKIIVLAIVSLLSIAVASKIINKHLKKQKNQEETQIETNTTVQQKQKDTNEQVDSKRKTNLKNDNNDMVFTFYDNLKNESVVIDAKPQAQRAQYNYTYVYQIASFRNMNETTYYVKKMKEAGLEPKFEHVGNWIRMYIGPYNSTRAMAPDIIKLQRIGLNGGFTREISKTKIELKEDDSNKSKETTKEPS</sequence>
<organism evidence="3 4">
    <name type="scientific">Allofrancisella guangzhouensis</name>
    <dbReference type="NCBI Taxonomy" id="594679"/>
    <lineage>
        <taxon>Bacteria</taxon>
        <taxon>Pseudomonadati</taxon>
        <taxon>Pseudomonadota</taxon>
        <taxon>Gammaproteobacteria</taxon>
        <taxon>Thiotrichales</taxon>
        <taxon>Francisellaceae</taxon>
        <taxon>Allofrancisella</taxon>
    </lineage>
</organism>
<keyword evidence="3" id="KW-0131">Cell cycle</keyword>
<keyword evidence="4" id="KW-1185">Reference proteome</keyword>
<dbReference type="KEGG" id="fgu:SD28_03030"/>
<dbReference type="EMBL" id="CP010427">
    <property type="protein sequence ID" value="AJC48689.1"/>
    <property type="molecule type" value="Genomic_DNA"/>
</dbReference>
<dbReference type="InterPro" id="IPR007730">
    <property type="entry name" value="SPOR-like_dom"/>
</dbReference>